<dbReference type="VEuPathDB" id="FungiDB:SJAG_00173"/>
<dbReference type="AlphaFoldDB" id="B6JXN3"/>
<dbReference type="InterPro" id="IPR000306">
    <property type="entry name" value="Znf_FYVE"/>
</dbReference>
<evidence type="ECO:0000256" key="4">
    <source>
        <dbReference type="PROSITE-ProRule" id="PRU00175"/>
    </source>
</evidence>
<organism evidence="7 9">
    <name type="scientific">Schizosaccharomyces japonicus (strain yFS275 / FY16936)</name>
    <name type="common">Fission yeast</name>
    <dbReference type="NCBI Taxonomy" id="402676"/>
    <lineage>
        <taxon>Eukaryota</taxon>
        <taxon>Fungi</taxon>
        <taxon>Dikarya</taxon>
        <taxon>Ascomycota</taxon>
        <taxon>Taphrinomycotina</taxon>
        <taxon>Schizosaccharomycetes</taxon>
        <taxon>Schizosaccharomycetales</taxon>
        <taxon>Schizosaccharomycetaceae</taxon>
        <taxon>Schizosaccharomyces</taxon>
    </lineage>
</organism>
<dbReference type="GeneID" id="7049738"/>
<evidence type="ECO:0000313" key="7">
    <source>
        <dbReference type="EMBL" id="EEB05177.1"/>
    </source>
</evidence>
<keyword evidence="7" id="KW-0436">Ligase</keyword>
<evidence type="ECO:0000256" key="1">
    <source>
        <dbReference type="ARBA" id="ARBA00022723"/>
    </source>
</evidence>
<evidence type="ECO:0000256" key="3">
    <source>
        <dbReference type="ARBA" id="ARBA00022833"/>
    </source>
</evidence>
<dbReference type="SUPFAM" id="SSF57850">
    <property type="entry name" value="RING/U-box"/>
    <property type="match status" value="1"/>
</dbReference>
<dbReference type="GO" id="GO:0008270">
    <property type="term" value="F:zinc ion binding"/>
    <property type="evidence" value="ECO:0007669"/>
    <property type="project" value="UniProtKB-KW"/>
</dbReference>
<dbReference type="Proteomes" id="UP000001744">
    <property type="component" value="Unassembled WGS sequence"/>
</dbReference>
<dbReference type="InterPro" id="IPR017455">
    <property type="entry name" value="Znf_FYVE-rel"/>
</dbReference>
<protein>
    <submittedName>
        <fullName evidence="7">Ubiquitin-protein ligase E/phosphatidylinositol(3)-phosphate binding protein</fullName>
    </submittedName>
</protein>
<keyword evidence="1" id="KW-0479">Metal-binding</keyword>
<dbReference type="OMA" id="NFCPLHD"/>
<dbReference type="SMART" id="SM00064">
    <property type="entry name" value="FYVE"/>
    <property type="match status" value="1"/>
</dbReference>
<keyword evidence="9" id="KW-1185">Reference proteome</keyword>
<dbReference type="STRING" id="402676.B6JXN3"/>
<dbReference type="InterPro" id="IPR011011">
    <property type="entry name" value="Znf_FYVE_PHD"/>
</dbReference>
<name>B6JXN3_SCHJY</name>
<evidence type="ECO:0000313" key="9">
    <source>
        <dbReference type="Proteomes" id="UP000001744"/>
    </source>
</evidence>
<dbReference type="InterPro" id="IPR001841">
    <property type="entry name" value="Znf_RING"/>
</dbReference>
<dbReference type="eggNOG" id="KOG1729">
    <property type="taxonomic scope" value="Eukaryota"/>
</dbReference>
<dbReference type="CDD" id="cd16489">
    <property type="entry name" value="mRING-CH-C4HC2H_ZNRF"/>
    <property type="match status" value="1"/>
</dbReference>
<gene>
    <name evidence="8" type="primary">pib1</name>
    <name evidence="7" type="ORF">SJAG_00173</name>
</gene>
<dbReference type="HOGENOM" id="CLU_069851_0_0_1"/>
<feature type="domain" description="RING-type" evidence="5">
    <location>
        <begin position="199"/>
        <end position="241"/>
    </location>
</feature>
<dbReference type="SUPFAM" id="SSF57903">
    <property type="entry name" value="FYVE/PHD zinc finger"/>
    <property type="match status" value="1"/>
</dbReference>
<dbReference type="Pfam" id="PF01363">
    <property type="entry name" value="FYVE"/>
    <property type="match status" value="1"/>
</dbReference>
<dbReference type="RefSeq" id="XP_002171470.1">
    <property type="nucleotide sequence ID" value="XM_002171434.2"/>
</dbReference>
<accession>B6JXN3</accession>
<dbReference type="Gene3D" id="3.30.40.10">
    <property type="entry name" value="Zinc/RING finger domain, C3HC4 (zinc finger)"/>
    <property type="match status" value="2"/>
</dbReference>
<evidence type="ECO:0000256" key="2">
    <source>
        <dbReference type="ARBA" id="ARBA00022771"/>
    </source>
</evidence>
<dbReference type="PROSITE" id="PS50089">
    <property type="entry name" value="ZF_RING_2"/>
    <property type="match status" value="1"/>
</dbReference>
<dbReference type="PANTHER" id="PTHR23164">
    <property type="entry name" value="EARLY ENDOSOME ANTIGEN 1"/>
    <property type="match status" value="1"/>
</dbReference>
<proteinExistence type="predicted"/>
<dbReference type="PROSITE" id="PS50178">
    <property type="entry name" value="ZF_FYVE"/>
    <property type="match status" value="1"/>
</dbReference>
<dbReference type="Pfam" id="PF13639">
    <property type="entry name" value="zf-RING_2"/>
    <property type="match status" value="1"/>
</dbReference>
<dbReference type="JaponicusDB" id="SJAG_00173">
    <property type="gene designation" value="pib1"/>
</dbReference>
<reference evidence="7 9" key="1">
    <citation type="journal article" date="2011" name="Science">
        <title>Comparative functional genomics of the fission yeasts.</title>
        <authorList>
            <person name="Rhind N."/>
            <person name="Chen Z."/>
            <person name="Yassour M."/>
            <person name="Thompson D.A."/>
            <person name="Haas B.J."/>
            <person name="Habib N."/>
            <person name="Wapinski I."/>
            <person name="Roy S."/>
            <person name="Lin M.F."/>
            <person name="Heiman D.I."/>
            <person name="Young S.K."/>
            <person name="Furuya K."/>
            <person name="Guo Y."/>
            <person name="Pidoux A."/>
            <person name="Chen H.M."/>
            <person name="Robbertse B."/>
            <person name="Goldberg J.M."/>
            <person name="Aoki K."/>
            <person name="Bayne E.H."/>
            <person name="Berlin A.M."/>
            <person name="Desjardins C.A."/>
            <person name="Dobbs E."/>
            <person name="Dukaj L."/>
            <person name="Fan L."/>
            <person name="FitzGerald M.G."/>
            <person name="French C."/>
            <person name="Gujja S."/>
            <person name="Hansen K."/>
            <person name="Keifenheim D."/>
            <person name="Levin J.Z."/>
            <person name="Mosher R.A."/>
            <person name="Mueller C.A."/>
            <person name="Pfiffner J."/>
            <person name="Priest M."/>
            <person name="Russ C."/>
            <person name="Smialowska A."/>
            <person name="Swoboda P."/>
            <person name="Sykes S.M."/>
            <person name="Vaughn M."/>
            <person name="Vengrova S."/>
            <person name="Yoder R."/>
            <person name="Zeng Q."/>
            <person name="Allshire R."/>
            <person name="Baulcombe D."/>
            <person name="Birren B.W."/>
            <person name="Brown W."/>
            <person name="Ekwall K."/>
            <person name="Kellis M."/>
            <person name="Leatherwood J."/>
            <person name="Levin H."/>
            <person name="Margalit H."/>
            <person name="Martienssen R."/>
            <person name="Nieduszynski C.A."/>
            <person name="Spatafora J.W."/>
            <person name="Friedman N."/>
            <person name="Dalgaard J.Z."/>
            <person name="Baumann P."/>
            <person name="Niki H."/>
            <person name="Regev A."/>
            <person name="Nusbaum C."/>
        </authorList>
    </citation>
    <scope>NUCLEOTIDE SEQUENCE [LARGE SCALE GENOMIC DNA]</scope>
    <source>
        <strain evidence="9">yFS275 / FY16936</strain>
    </source>
</reference>
<dbReference type="GO" id="GO:0016874">
    <property type="term" value="F:ligase activity"/>
    <property type="evidence" value="ECO:0007669"/>
    <property type="project" value="UniProtKB-KW"/>
</dbReference>
<dbReference type="EMBL" id="KE651166">
    <property type="protein sequence ID" value="EEB05177.1"/>
    <property type="molecule type" value="Genomic_DNA"/>
</dbReference>
<keyword evidence="3" id="KW-0862">Zinc</keyword>
<evidence type="ECO:0000259" key="6">
    <source>
        <dbReference type="PROSITE" id="PS50178"/>
    </source>
</evidence>
<dbReference type="InterPro" id="IPR013083">
    <property type="entry name" value="Znf_RING/FYVE/PHD"/>
</dbReference>
<feature type="domain" description="FYVE-type" evidence="6">
    <location>
        <begin position="19"/>
        <end position="104"/>
    </location>
</feature>
<evidence type="ECO:0000313" key="8">
    <source>
        <dbReference type="JaponicusDB" id="SJAG_00173"/>
    </source>
</evidence>
<keyword evidence="2 4" id="KW-0863">Zinc-finger</keyword>
<sequence>MSETLNRQTHFQRAKWQPDSEAIECVSCGTPFTFFHRRHHCRKCGFIFCNNCSNHFAFLPLSHIAYAEYEGYEDDNSQESLQEHDNDDLLVRVRVCDNCFNQTENVTRSSSVLMDMSVEDVRNRAIRTNINQSTELLECPVCCESLASMDQEEQEEHLRSCLDFGSPNTTLKSNTLLKKARQYIYFQLNEDSPCLGEECIICFEEFAPGDNVARLAYCLCIFHLDCYRDWLHTGAAGCPVHAANIHIS</sequence>
<evidence type="ECO:0000259" key="5">
    <source>
        <dbReference type="PROSITE" id="PS50089"/>
    </source>
</evidence>